<proteinExistence type="predicted"/>
<name>A0ABR3IY06_9AGAR</name>
<dbReference type="Proteomes" id="UP001556367">
    <property type="component" value="Unassembled WGS sequence"/>
</dbReference>
<keyword evidence="2" id="KW-1185">Reference proteome</keyword>
<gene>
    <name evidence="1" type="ORF">HGRIS_010794</name>
</gene>
<accession>A0ABR3IY06</accession>
<sequence>MSSQVCLLCSQLALQQGNKLPSKFFCDPRNHPQVCSWYLSIANMSKVCDHDQFAVAFPVRRVSRQVKYTTVTGLYFKGFSPVPQFVSPKPSGPRHLNIRLEPTPASIPPILREVEDRTTRLVDGYQDASSADFRLFLASLSDRCGGQRRLSSVRATCQTRTRIPRRMSPPYDCS</sequence>
<reference evidence="2" key="1">
    <citation type="submission" date="2024-06" db="EMBL/GenBank/DDBJ databases">
        <title>Multi-omics analyses provide insights into the biosynthesis of the anticancer antibiotic pleurotin in Hohenbuehelia grisea.</title>
        <authorList>
            <person name="Weaver J.A."/>
            <person name="Alberti F."/>
        </authorList>
    </citation>
    <scope>NUCLEOTIDE SEQUENCE [LARGE SCALE GENOMIC DNA]</scope>
    <source>
        <strain evidence="2">T-177</strain>
    </source>
</reference>
<organism evidence="1 2">
    <name type="scientific">Hohenbuehelia grisea</name>
    <dbReference type="NCBI Taxonomy" id="104357"/>
    <lineage>
        <taxon>Eukaryota</taxon>
        <taxon>Fungi</taxon>
        <taxon>Dikarya</taxon>
        <taxon>Basidiomycota</taxon>
        <taxon>Agaricomycotina</taxon>
        <taxon>Agaricomycetes</taxon>
        <taxon>Agaricomycetidae</taxon>
        <taxon>Agaricales</taxon>
        <taxon>Pleurotineae</taxon>
        <taxon>Pleurotaceae</taxon>
        <taxon>Hohenbuehelia</taxon>
    </lineage>
</organism>
<comment type="caution">
    <text evidence="1">The sequence shown here is derived from an EMBL/GenBank/DDBJ whole genome shotgun (WGS) entry which is preliminary data.</text>
</comment>
<protein>
    <submittedName>
        <fullName evidence="1">Uncharacterized protein</fullName>
    </submittedName>
</protein>
<evidence type="ECO:0000313" key="2">
    <source>
        <dbReference type="Proteomes" id="UP001556367"/>
    </source>
</evidence>
<dbReference type="EMBL" id="JASNQZ010000014">
    <property type="protein sequence ID" value="KAL0948183.1"/>
    <property type="molecule type" value="Genomic_DNA"/>
</dbReference>
<evidence type="ECO:0000313" key="1">
    <source>
        <dbReference type="EMBL" id="KAL0948183.1"/>
    </source>
</evidence>